<keyword evidence="3 7" id="KW-0812">Transmembrane</keyword>
<comment type="similarity">
    <text evidence="6">Belongs to the major facilitator superfamily. Phosphate:H(+) symporter (TC 2.A.1.9) family.</text>
</comment>
<proteinExistence type="inferred from homology"/>
<feature type="transmembrane region" description="Helical" evidence="7">
    <location>
        <begin position="47"/>
        <end position="70"/>
    </location>
</feature>
<evidence type="ECO:0000313" key="8">
    <source>
        <dbReference type="EMBL" id="KAG5582056.1"/>
    </source>
</evidence>
<evidence type="ECO:0000256" key="2">
    <source>
        <dbReference type="ARBA" id="ARBA00022448"/>
    </source>
</evidence>
<dbReference type="AlphaFoldDB" id="A0A9J5X4U3"/>
<dbReference type="GO" id="GO:0022857">
    <property type="term" value="F:transmembrane transporter activity"/>
    <property type="evidence" value="ECO:0007669"/>
    <property type="project" value="InterPro"/>
</dbReference>
<evidence type="ECO:0000313" key="9">
    <source>
        <dbReference type="Proteomes" id="UP000824120"/>
    </source>
</evidence>
<dbReference type="InterPro" id="IPR011701">
    <property type="entry name" value="MFS"/>
</dbReference>
<protein>
    <recommendedName>
        <fullName evidence="10">Tetracycline transporter</fullName>
    </recommendedName>
</protein>
<evidence type="ECO:0000256" key="4">
    <source>
        <dbReference type="ARBA" id="ARBA00022989"/>
    </source>
</evidence>
<reference evidence="8 9" key="1">
    <citation type="submission" date="2020-09" db="EMBL/GenBank/DDBJ databases">
        <title>De no assembly of potato wild relative species, Solanum commersonii.</title>
        <authorList>
            <person name="Cho K."/>
        </authorList>
    </citation>
    <scope>NUCLEOTIDE SEQUENCE [LARGE SCALE GENOMIC DNA]</scope>
    <source>
        <strain evidence="8">LZ3.2</strain>
        <tissue evidence="8">Leaf</tissue>
    </source>
</reference>
<feature type="transmembrane region" description="Helical" evidence="7">
    <location>
        <begin position="300"/>
        <end position="318"/>
    </location>
</feature>
<keyword evidence="4 7" id="KW-1133">Transmembrane helix</keyword>
<sequence length="465" mass="49770">MKMDKLSDLKHLFVTVFLANFALNVIPPAITDITVGALCPSQDECSLAIYLSGFQQAILGLGSMMMLPLLGHLSDKYGRKALLTVPVAASIIPSGKNCFPVTKSKNAQIGPQVTKSFAVILAIGRSTNYFYVYYAVKTFTGMVSDSGIECLSIAYAAANISEEKRVSAIGFVAGIGSAASLLGTMAARFLSTAQIFLIAAISSMVATIYMRIFVKETSGRIDSEQPILVDNGEECSQSKSVSQSLKEVLPLKDIFCLLKSSVTLSLATVVAFLNGLGEGGQQTPYLYFLKARLQYNKDNFAVLMLIGYTGAAIGQLFLMPRLAPITGEEAILSVSCIAGFTSMLIVSIAWAVWVPYVANLLPIIAFLTRPALQSIASKQVGPNEQGIAQGCIAGISSFGNILSPLIYTPLTDLFLSEKAPFNYPGFNLFCVGLAWLIALIPSMMIQFGTKNSRLKIRDGGCTLDA</sequence>
<dbReference type="PANTHER" id="PTHR23504:SF99">
    <property type="entry name" value="HIPPOCAMPUS ABUNDANT TRANSCRIPT 1 PROTEIN-LIKE ISOFORM X1"/>
    <property type="match status" value="1"/>
</dbReference>
<dbReference type="Gene3D" id="1.20.1250.20">
    <property type="entry name" value="MFS general substrate transporter like domains"/>
    <property type="match status" value="1"/>
</dbReference>
<dbReference type="InterPro" id="IPR036259">
    <property type="entry name" value="MFS_trans_sf"/>
</dbReference>
<evidence type="ECO:0000256" key="7">
    <source>
        <dbReference type="SAM" id="Phobius"/>
    </source>
</evidence>
<comment type="subcellular location">
    <subcellularLocation>
        <location evidence="1">Membrane</location>
        <topology evidence="1">Multi-pass membrane protein</topology>
    </subcellularLocation>
</comment>
<keyword evidence="9" id="KW-1185">Reference proteome</keyword>
<feature type="transmembrane region" description="Helical" evidence="7">
    <location>
        <begin position="426"/>
        <end position="447"/>
    </location>
</feature>
<comment type="caution">
    <text evidence="8">The sequence shown here is derived from an EMBL/GenBank/DDBJ whole genome shotgun (WGS) entry which is preliminary data.</text>
</comment>
<evidence type="ECO:0000256" key="6">
    <source>
        <dbReference type="ARBA" id="ARBA00044504"/>
    </source>
</evidence>
<dbReference type="EMBL" id="JACXVP010000010">
    <property type="protein sequence ID" value="KAG5582056.1"/>
    <property type="molecule type" value="Genomic_DNA"/>
</dbReference>
<name>A0A9J5X4U3_SOLCO</name>
<dbReference type="Pfam" id="PF07690">
    <property type="entry name" value="MFS_1"/>
    <property type="match status" value="1"/>
</dbReference>
<dbReference type="Proteomes" id="UP000824120">
    <property type="component" value="Chromosome 10"/>
</dbReference>
<feature type="transmembrane region" description="Helical" evidence="7">
    <location>
        <begin position="168"/>
        <end position="189"/>
    </location>
</feature>
<dbReference type="PANTHER" id="PTHR23504">
    <property type="entry name" value="MAJOR FACILITATOR SUPERFAMILY DOMAIN-CONTAINING PROTEIN 10"/>
    <property type="match status" value="1"/>
</dbReference>
<evidence type="ECO:0000256" key="5">
    <source>
        <dbReference type="ARBA" id="ARBA00023136"/>
    </source>
</evidence>
<evidence type="ECO:0008006" key="10">
    <source>
        <dbReference type="Google" id="ProtNLM"/>
    </source>
</evidence>
<evidence type="ECO:0000256" key="3">
    <source>
        <dbReference type="ARBA" id="ARBA00022692"/>
    </source>
</evidence>
<keyword evidence="2" id="KW-0813">Transport</keyword>
<feature type="transmembrane region" description="Helical" evidence="7">
    <location>
        <begin position="387"/>
        <end position="406"/>
    </location>
</feature>
<evidence type="ECO:0000256" key="1">
    <source>
        <dbReference type="ARBA" id="ARBA00004141"/>
    </source>
</evidence>
<dbReference type="OrthoDB" id="419616at2759"/>
<dbReference type="SUPFAM" id="SSF103473">
    <property type="entry name" value="MFS general substrate transporter"/>
    <property type="match status" value="1"/>
</dbReference>
<feature type="transmembrane region" description="Helical" evidence="7">
    <location>
        <begin position="195"/>
        <end position="214"/>
    </location>
</feature>
<organism evidence="8 9">
    <name type="scientific">Solanum commersonii</name>
    <name type="common">Commerson's wild potato</name>
    <name type="synonym">Commerson's nightshade</name>
    <dbReference type="NCBI Taxonomy" id="4109"/>
    <lineage>
        <taxon>Eukaryota</taxon>
        <taxon>Viridiplantae</taxon>
        <taxon>Streptophyta</taxon>
        <taxon>Embryophyta</taxon>
        <taxon>Tracheophyta</taxon>
        <taxon>Spermatophyta</taxon>
        <taxon>Magnoliopsida</taxon>
        <taxon>eudicotyledons</taxon>
        <taxon>Gunneridae</taxon>
        <taxon>Pentapetalae</taxon>
        <taxon>asterids</taxon>
        <taxon>lamiids</taxon>
        <taxon>Solanales</taxon>
        <taxon>Solanaceae</taxon>
        <taxon>Solanoideae</taxon>
        <taxon>Solaneae</taxon>
        <taxon>Solanum</taxon>
    </lineage>
</organism>
<accession>A0A9J5X4U3</accession>
<gene>
    <name evidence="8" type="ORF">H5410_052683</name>
</gene>
<dbReference type="GO" id="GO:0016020">
    <property type="term" value="C:membrane"/>
    <property type="evidence" value="ECO:0007669"/>
    <property type="project" value="UniProtKB-SubCell"/>
</dbReference>
<keyword evidence="5 7" id="KW-0472">Membrane</keyword>
<dbReference type="CDD" id="cd17330">
    <property type="entry name" value="MFS_SLC46_TetA_like"/>
    <property type="match status" value="1"/>
</dbReference>